<dbReference type="EMBL" id="PCWO01000028">
    <property type="protein sequence ID" value="PIR04924.1"/>
    <property type="molecule type" value="Genomic_DNA"/>
</dbReference>
<keyword evidence="1" id="KW-0472">Membrane</keyword>
<sequence>MYYFWSIQNIQYSFRKEIDEIYWSAAIMNFALGLIGIFVPIYLFLYFGSIVNTFAFYFVMFLGHVLFIPLAGKLLKYIGAKKMVAVSMPFLALYLIALSILYKYPDYNAWILVIAAVSHIIHFGFYVIGWQFDFALFSEDGKRGKDIGNINVLVAIAKTIAPLVGGLMIVNFGFISTFVIASVLLMLSSLPLFMSPEIYETYSLSWFRSFCNLFKKENIND</sequence>
<dbReference type="Pfam" id="PF07690">
    <property type="entry name" value="MFS_1"/>
    <property type="match status" value="1"/>
</dbReference>
<dbReference type="InterPro" id="IPR036259">
    <property type="entry name" value="MFS_trans_sf"/>
</dbReference>
<comment type="caution">
    <text evidence="2">The sequence shown here is derived from an EMBL/GenBank/DDBJ whole genome shotgun (WGS) entry which is preliminary data.</text>
</comment>
<dbReference type="InterPro" id="IPR011701">
    <property type="entry name" value="MFS"/>
</dbReference>
<evidence type="ECO:0000313" key="3">
    <source>
        <dbReference type="Proteomes" id="UP000229893"/>
    </source>
</evidence>
<feature type="transmembrane region" description="Helical" evidence="1">
    <location>
        <begin position="175"/>
        <end position="194"/>
    </location>
</feature>
<protein>
    <recommendedName>
        <fullName evidence="4">Major facilitator superfamily (MFS) profile domain-containing protein</fullName>
    </recommendedName>
</protein>
<evidence type="ECO:0000313" key="2">
    <source>
        <dbReference type="EMBL" id="PIR04924.1"/>
    </source>
</evidence>
<evidence type="ECO:0000256" key="1">
    <source>
        <dbReference type="SAM" id="Phobius"/>
    </source>
</evidence>
<accession>A0A2H0N7Q8</accession>
<reference evidence="2 3" key="1">
    <citation type="submission" date="2017-09" db="EMBL/GenBank/DDBJ databases">
        <title>Depth-based differentiation of microbial function through sediment-hosted aquifers and enrichment of novel symbionts in the deep terrestrial subsurface.</title>
        <authorList>
            <person name="Probst A.J."/>
            <person name="Ladd B."/>
            <person name="Jarett J.K."/>
            <person name="Geller-Mcgrath D.E."/>
            <person name="Sieber C.M."/>
            <person name="Emerson J.B."/>
            <person name="Anantharaman K."/>
            <person name="Thomas B.C."/>
            <person name="Malmstrom R."/>
            <person name="Stieglmeier M."/>
            <person name="Klingl A."/>
            <person name="Woyke T."/>
            <person name="Ryan C.M."/>
            <person name="Banfield J.F."/>
        </authorList>
    </citation>
    <scope>NUCLEOTIDE SEQUENCE [LARGE SCALE GENOMIC DNA]</scope>
    <source>
        <strain evidence="2">CG11_big_fil_rev_8_21_14_0_20_35_14</strain>
    </source>
</reference>
<organism evidence="2 3">
    <name type="scientific">Candidatus Liptonbacteria bacterium CG11_big_fil_rev_8_21_14_0_20_35_14</name>
    <dbReference type="NCBI Taxonomy" id="1974634"/>
    <lineage>
        <taxon>Bacteria</taxon>
        <taxon>Candidatus Liptoniibacteriota</taxon>
    </lineage>
</organism>
<feature type="transmembrane region" description="Helical" evidence="1">
    <location>
        <begin position="83"/>
        <end position="102"/>
    </location>
</feature>
<feature type="transmembrane region" description="Helical" evidence="1">
    <location>
        <begin position="108"/>
        <end position="129"/>
    </location>
</feature>
<feature type="transmembrane region" description="Helical" evidence="1">
    <location>
        <begin position="54"/>
        <end position="71"/>
    </location>
</feature>
<evidence type="ECO:0008006" key="4">
    <source>
        <dbReference type="Google" id="ProtNLM"/>
    </source>
</evidence>
<feature type="transmembrane region" description="Helical" evidence="1">
    <location>
        <begin position="150"/>
        <end position="169"/>
    </location>
</feature>
<gene>
    <name evidence="2" type="ORF">COV57_01800</name>
</gene>
<feature type="transmembrane region" description="Helical" evidence="1">
    <location>
        <begin position="21"/>
        <end position="48"/>
    </location>
</feature>
<dbReference type="Gene3D" id="1.20.1250.20">
    <property type="entry name" value="MFS general substrate transporter like domains"/>
    <property type="match status" value="1"/>
</dbReference>
<dbReference type="Proteomes" id="UP000229893">
    <property type="component" value="Unassembled WGS sequence"/>
</dbReference>
<feature type="non-terminal residue" evidence="2">
    <location>
        <position position="221"/>
    </location>
</feature>
<keyword evidence="1" id="KW-1133">Transmembrane helix</keyword>
<keyword evidence="1" id="KW-0812">Transmembrane</keyword>
<dbReference type="SUPFAM" id="SSF103473">
    <property type="entry name" value="MFS general substrate transporter"/>
    <property type="match status" value="1"/>
</dbReference>
<dbReference type="GO" id="GO:0022857">
    <property type="term" value="F:transmembrane transporter activity"/>
    <property type="evidence" value="ECO:0007669"/>
    <property type="project" value="InterPro"/>
</dbReference>
<name>A0A2H0N7Q8_9BACT</name>
<proteinExistence type="predicted"/>
<dbReference type="AlphaFoldDB" id="A0A2H0N7Q8"/>